<evidence type="ECO:0000256" key="4">
    <source>
        <dbReference type="ARBA" id="ARBA00022692"/>
    </source>
</evidence>
<comment type="caution">
    <text evidence="9">The sequence shown here is derived from an EMBL/GenBank/DDBJ whole genome shotgun (WGS) entry which is preliminary data.</text>
</comment>
<name>A0ABW2TMC7_9PSEU</name>
<feature type="transmembrane region" description="Helical" evidence="7">
    <location>
        <begin position="230"/>
        <end position="250"/>
    </location>
</feature>
<evidence type="ECO:0000256" key="2">
    <source>
        <dbReference type="ARBA" id="ARBA00022448"/>
    </source>
</evidence>
<dbReference type="Proteomes" id="UP001596512">
    <property type="component" value="Unassembled WGS sequence"/>
</dbReference>
<protein>
    <submittedName>
        <fullName evidence="9">MFS transporter</fullName>
    </submittedName>
</protein>
<evidence type="ECO:0000256" key="5">
    <source>
        <dbReference type="ARBA" id="ARBA00022989"/>
    </source>
</evidence>
<feature type="transmembrane region" description="Helical" evidence="7">
    <location>
        <begin position="143"/>
        <end position="165"/>
    </location>
</feature>
<dbReference type="CDD" id="cd06173">
    <property type="entry name" value="MFS_MefA_like"/>
    <property type="match status" value="1"/>
</dbReference>
<keyword evidence="3" id="KW-1003">Cell membrane</keyword>
<feature type="transmembrane region" description="Helical" evidence="7">
    <location>
        <begin position="177"/>
        <end position="195"/>
    </location>
</feature>
<evidence type="ECO:0000259" key="8">
    <source>
        <dbReference type="PROSITE" id="PS50850"/>
    </source>
</evidence>
<keyword evidence="4 7" id="KW-0812">Transmembrane</keyword>
<evidence type="ECO:0000256" key="1">
    <source>
        <dbReference type="ARBA" id="ARBA00004651"/>
    </source>
</evidence>
<feature type="transmembrane region" description="Helical" evidence="7">
    <location>
        <begin position="294"/>
        <end position="312"/>
    </location>
</feature>
<feature type="transmembrane region" description="Helical" evidence="7">
    <location>
        <begin position="12"/>
        <end position="33"/>
    </location>
</feature>
<dbReference type="SUPFAM" id="SSF103473">
    <property type="entry name" value="MFS general substrate transporter"/>
    <property type="match status" value="1"/>
</dbReference>
<organism evidence="9 10">
    <name type="scientific">Actinokineospora soli</name>
    <dbReference type="NCBI Taxonomy" id="1048753"/>
    <lineage>
        <taxon>Bacteria</taxon>
        <taxon>Bacillati</taxon>
        <taxon>Actinomycetota</taxon>
        <taxon>Actinomycetes</taxon>
        <taxon>Pseudonocardiales</taxon>
        <taxon>Pseudonocardiaceae</taxon>
        <taxon>Actinokineospora</taxon>
    </lineage>
</organism>
<feature type="transmembrane region" description="Helical" evidence="7">
    <location>
        <begin position="85"/>
        <end position="112"/>
    </location>
</feature>
<comment type="subcellular location">
    <subcellularLocation>
        <location evidence="1">Cell membrane</location>
        <topology evidence="1">Multi-pass membrane protein</topology>
    </subcellularLocation>
</comment>
<dbReference type="Pfam" id="PF05977">
    <property type="entry name" value="MFS_3"/>
    <property type="match status" value="1"/>
</dbReference>
<keyword evidence="5 7" id="KW-1133">Transmembrane helix</keyword>
<evidence type="ECO:0000313" key="9">
    <source>
        <dbReference type="EMBL" id="MFC7613986.1"/>
    </source>
</evidence>
<keyword evidence="10" id="KW-1185">Reference proteome</keyword>
<keyword evidence="2" id="KW-0813">Transport</keyword>
<evidence type="ECO:0000313" key="10">
    <source>
        <dbReference type="Proteomes" id="UP001596512"/>
    </source>
</evidence>
<proteinExistence type="predicted"/>
<dbReference type="InterPro" id="IPR010290">
    <property type="entry name" value="TM_effector"/>
</dbReference>
<accession>A0ABW2TMC7</accession>
<dbReference type="InterPro" id="IPR020846">
    <property type="entry name" value="MFS_dom"/>
</dbReference>
<feature type="transmembrane region" description="Helical" evidence="7">
    <location>
        <begin position="271"/>
        <end position="288"/>
    </location>
</feature>
<dbReference type="PANTHER" id="PTHR23513:SF6">
    <property type="entry name" value="MAJOR FACILITATOR SUPERFAMILY ASSOCIATED DOMAIN-CONTAINING PROTEIN"/>
    <property type="match status" value="1"/>
</dbReference>
<dbReference type="Gene3D" id="1.20.1250.20">
    <property type="entry name" value="MFS general substrate transporter like domains"/>
    <property type="match status" value="1"/>
</dbReference>
<evidence type="ECO:0000256" key="6">
    <source>
        <dbReference type="ARBA" id="ARBA00023136"/>
    </source>
</evidence>
<gene>
    <name evidence="9" type="ORF">ACFQV2_10885</name>
</gene>
<dbReference type="EMBL" id="JBHTEY010000004">
    <property type="protein sequence ID" value="MFC7613986.1"/>
    <property type="molecule type" value="Genomic_DNA"/>
</dbReference>
<keyword evidence="6 7" id="KW-0472">Membrane</keyword>
<dbReference type="PANTHER" id="PTHR23513">
    <property type="entry name" value="INTEGRAL MEMBRANE EFFLUX PROTEIN-RELATED"/>
    <property type="match status" value="1"/>
</dbReference>
<dbReference type="PROSITE" id="PS50850">
    <property type="entry name" value="MFS"/>
    <property type="match status" value="1"/>
</dbReference>
<reference evidence="10" key="1">
    <citation type="journal article" date="2019" name="Int. J. Syst. Evol. Microbiol.">
        <title>The Global Catalogue of Microorganisms (GCM) 10K type strain sequencing project: providing services to taxonomists for standard genome sequencing and annotation.</title>
        <authorList>
            <consortium name="The Broad Institute Genomics Platform"/>
            <consortium name="The Broad Institute Genome Sequencing Center for Infectious Disease"/>
            <person name="Wu L."/>
            <person name="Ma J."/>
        </authorList>
    </citation>
    <scope>NUCLEOTIDE SEQUENCE [LARGE SCALE GENOMIC DNA]</scope>
    <source>
        <strain evidence="10">JCM 17695</strain>
    </source>
</reference>
<feature type="transmembrane region" description="Helical" evidence="7">
    <location>
        <begin position="207"/>
        <end position="224"/>
    </location>
</feature>
<evidence type="ECO:0000256" key="7">
    <source>
        <dbReference type="SAM" id="Phobius"/>
    </source>
</evidence>
<dbReference type="InterPro" id="IPR036259">
    <property type="entry name" value="MFS_trans_sf"/>
</dbReference>
<feature type="domain" description="Major facilitator superfamily (MFS) profile" evidence="8">
    <location>
        <begin position="141"/>
        <end position="316"/>
    </location>
</feature>
<evidence type="ECO:0000256" key="3">
    <source>
        <dbReference type="ARBA" id="ARBA00022475"/>
    </source>
</evidence>
<sequence length="316" mass="32300">MLVANLVRAGLLGALTLVVALGAGDVWVFYVIAVGVGVAETFHDIAAQSIVPAVVPDDRLPKANARLYAVELAANEFAGPPLAGLLVAAGAVVALAVPGGLWVAAVIALALVRGRFAATRRSEDRGGIVEGLRFLWRDRVLRAFAVVVGLFNFASSATYAVLVLYALGDMGLSETGFGWLLTTVAVGSVAGSVVAERVERVLGLRRALLVALVASVVLIAVPAATADPIAVGVAFFVGGAAVMVLNVAMVSLRQRLTPDALRGRVTSGHRLVAWGGKPLGALAGGVVAELLGLRAVFAVMALVALAAVPVLVRGLR</sequence>